<dbReference type="PRINTS" id="PR00260">
    <property type="entry name" value="CHEMTRNSDUCR"/>
</dbReference>
<dbReference type="PANTHER" id="PTHR32089">
    <property type="entry name" value="METHYL-ACCEPTING CHEMOTAXIS PROTEIN MCPB"/>
    <property type="match status" value="1"/>
</dbReference>
<evidence type="ECO:0000256" key="5">
    <source>
        <dbReference type="ARBA" id="ARBA00029447"/>
    </source>
</evidence>
<dbReference type="InterPro" id="IPR024478">
    <property type="entry name" value="HlyB_4HB_MCP"/>
</dbReference>
<dbReference type="Pfam" id="PF12729">
    <property type="entry name" value="4HB_MCP_1"/>
    <property type="match status" value="1"/>
</dbReference>
<dbReference type="Proteomes" id="UP000515679">
    <property type="component" value="Chromosome"/>
</dbReference>
<evidence type="ECO:0000256" key="2">
    <source>
        <dbReference type="ARBA" id="ARBA00022475"/>
    </source>
</evidence>
<gene>
    <name evidence="10" type="ORF">FPL14_27805</name>
</gene>
<dbReference type="InterPro" id="IPR003660">
    <property type="entry name" value="HAMP_dom"/>
</dbReference>
<name>A0A7G5C5R6_9BACL</name>
<evidence type="ECO:0000313" key="10">
    <source>
        <dbReference type="EMBL" id="QMV44550.1"/>
    </source>
</evidence>
<accession>A0A7G5C5R6</accession>
<evidence type="ECO:0000256" key="7">
    <source>
        <dbReference type="SAM" id="Phobius"/>
    </source>
</evidence>
<feature type="transmembrane region" description="Helical" evidence="7">
    <location>
        <begin position="183"/>
        <end position="207"/>
    </location>
</feature>
<evidence type="ECO:0000256" key="3">
    <source>
        <dbReference type="ARBA" id="ARBA00023136"/>
    </source>
</evidence>
<dbReference type="Pfam" id="PF00015">
    <property type="entry name" value="MCPsignal"/>
    <property type="match status" value="1"/>
</dbReference>
<sequence>MRSVRTKLLGSFLIVLVFVVVLGLNGLTQIKKMGDFTKDVTTNWMFGIETINQVNLNIEQFLSNYYQTMIQKDPEQVKALNETSNSLVVSIDKGIIKYGDTSGEGDMKDYEALKDAWGRFQKALATTKSTTATKEEQAQAMQDVGQAFADVRTSVNALIEYNHNGAEQSLTDSDDMYTQTSSALFYLGIAILLVVGLLAWALIVNLIRPLRATTNMMNRISAGDLKVDPLVIKRKDEFGTMMESVNKTLASLQQSVRQMQDASTSVATASAQLFASSEQNSEAARHVSESIGHVATGSEEQANTATECGRVIDEMAEGVQRIAETTGEVSELSQNAAILANNGLERIEDVTDRMHRVYQSVERSSDTIRKLEEQSVQISEISALISDIAARTNLLALNAAIEAARAGEHGKGFAVVAGEVRKLASQSDESSQGIIELISSIQHDTVSAAETMKKSLAEVQEGVLAVEHAEQAFKEIVGSTGDVSSRVQEAAAAAEQLAASSEEVAASIANMGHIARQTAGMSQQVAASTEEQLASSEEMTQSSQTLSGIAKDLQTIVKKFTV</sequence>
<keyword evidence="3 7" id="KW-0472">Membrane</keyword>
<dbReference type="GO" id="GO:0004888">
    <property type="term" value="F:transmembrane signaling receptor activity"/>
    <property type="evidence" value="ECO:0007669"/>
    <property type="project" value="InterPro"/>
</dbReference>
<dbReference type="PROSITE" id="PS50885">
    <property type="entry name" value="HAMP"/>
    <property type="match status" value="1"/>
</dbReference>
<comment type="similarity">
    <text evidence="5">Belongs to the methyl-accepting chemotaxis (MCP) protein family.</text>
</comment>
<dbReference type="KEGG" id="cchl:FPL14_27805"/>
<protein>
    <submittedName>
        <fullName evidence="10">HAMP domain-containing protein</fullName>
    </submittedName>
</protein>
<dbReference type="GO" id="GO:0005886">
    <property type="term" value="C:plasma membrane"/>
    <property type="evidence" value="ECO:0007669"/>
    <property type="project" value="UniProtKB-SubCell"/>
</dbReference>
<dbReference type="RefSeq" id="WP_182300796.1">
    <property type="nucleotide sequence ID" value="NZ_CP041969.1"/>
</dbReference>
<dbReference type="CDD" id="cd06225">
    <property type="entry name" value="HAMP"/>
    <property type="match status" value="1"/>
</dbReference>
<dbReference type="SUPFAM" id="SSF58104">
    <property type="entry name" value="Methyl-accepting chemotaxis protein (MCP) signaling domain"/>
    <property type="match status" value="1"/>
</dbReference>
<keyword evidence="11" id="KW-1185">Reference proteome</keyword>
<comment type="subcellular location">
    <subcellularLocation>
        <location evidence="1">Cell membrane</location>
    </subcellularLocation>
</comment>
<keyword evidence="4 6" id="KW-0807">Transducer</keyword>
<dbReference type="AlphaFoldDB" id="A0A7G5C5R6"/>
<dbReference type="SMART" id="SM00283">
    <property type="entry name" value="MA"/>
    <property type="match status" value="1"/>
</dbReference>
<dbReference type="PROSITE" id="PS50111">
    <property type="entry name" value="CHEMOTAXIS_TRANSDUC_2"/>
    <property type="match status" value="1"/>
</dbReference>
<evidence type="ECO:0000256" key="6">
    <source>
        <dbReference type="PROSITE-ProRule" id="PRU00284"/>
    </source>
</evidence>
<organism evidence="10 11">
    <name type="scientific">Cohnella cholangitidis</name>
    <dbReference type="NCBI Taxonomy" id="2598458"/>
    <lineage>
        <taxon>Bacteria</taxon>
        <taxon>Bacillati</taxon>
        <taxon>Bacillota</taxon>
        <taxon>Bacilli</taxon>
        <taxon>Bacillales</taxon>
        <taxon>Paenibacillaceae</taxon>
        <taxon>Cohnella</taxon>
    </lineage>
</organism>
<feature type="domain" description="HAMP" evidence="9">
    <location>
        <begin position="204"/>
        <end position="257"/>
    </location>
</feature>
<evidence type="ECO:0000256" key="1">
    <source>
        <dbReference type="ARBA" id="ARBA00004236"/>
    </source>
</evidence>
<evidence type="ECO:0000259" key="9">
    <source>
        <dbReference type="PROSITE" id="PS50885"/>
    </source>
</evidence>
<dbReference type="PANTHER" id="PTHR32089:SF112">
    <property type="entry name" value="LYSOZYME-LIKE PROTEIN-RELATED"/>
    <property type="match status" value="1"/>
</dbReference>
<evidence type="ECO:0000313" key="11">
    <source>
        <dbReference type="Proteomes" id="UP000515679"/>
    </source>
</evidence>
<keyword evidence="7" id="KW-0812">Transmembrane</keyword>
<dbReference type="Gene3D" id="6.10.340.10">
    <property type="match status" value="1"/>
</dbReference>
<dbReference type="Pfam" id="PF00672">
    <property type="entry name" value="HAMP"/>
    <property type="match status" value="1"/>
</dbReference>
<keyword evidence="7" id="KW-1133">Transmembrane helix</keyword>
<dbReference type="InterPro" id="IPR004089">
    <property type="entry name" value="MCPsignal_dom"/>
</dbReference>
<dbReference type="EMBL" id="CP041969">
    <property type="protein sequence ID" value="QMV44550.1"/>
    <property type="molecule type" value="Genomic_DNA"/>
</dbReference>
<evidence type="ECO:0000256" key="4">
    <source>
        <dbReference type="ARBA" id="ARBA00023224"/>
    </source>
</evidence>
<dbReference type="InterPro" id="IPR004090">
    <property type="entry name" value="Chemotax_Me-accpt_rcpt"/>
</dbReference>
<dbReference type="GO" id="GO:0006935">
    <property type="term" value="P:chemotaxis"/>
    <property type="evidence" value="ECO:0007669"/>
    <property type="project" value="InterPro"/>
</dbReference>
<dbReference type="GO" id="GO:0007165">
    <property type="term" value="P:signal transduction"/>
    <property type="evidence" value="ECO:0007669"/>
    <property type="project" value="UniProtKB-KW"/>
</dbReference>
<dbReference type="SMART" id="SM00304">
    <property type="entry name" value="HAMP"/>
    <property type="match status" value="1"/>
</dbReference>
<proteinExistence type="inferred from homology"/>
<dbReference type="Gene3D" id="1.10.287.950">
    <property type="entry name" value="Methyl-accepting chemotaxis protein"/>
    <property type="match status" value="1"/>
</dbReference>
<dbReference type="CDD" id="cd11386">
    <property type="entry name" value="MCP_signal"/>
    <property type="match status" value="1"/>
</dbReference>
<keyword evidence="2" id="KW-1003">Cell membrane</keyword>
<evidence type="ECO:0000259" key="8">
    <source>
        <dbReference type="PROSITE" id="PS50111"/>
    </source>
</evidence>
<feature type="domain" description="Methyl-accepting transducer" evidence="8">
    <location>
        <begin position="276"/>
        <end position="512"/>
    </location>
</feature>
<reference evidence="10 11" key="1">
    <citation type="submission" date="2019-07" db="EMBL/GenBank/DDBJ databases">
        <authorList>
            <person name="Kim J.K."/>
            <person name="Cheong H.-M."/>
            <person name="Choi Y."/>
            <person name="Hwang K.J."/>
            <person name="Lee S."/>
            <person name="Choi C."/>
        </authorList>
    </citation>
    <scope>NUCLEOTIDE SEQUENCE [LARGE SCALE GENOMIC DNA]</scope>
    <source>
        <strain evidence="10 11">KS 22</strain>
    </source>
</reference>